<feature type="transmembrane region" description="Helical" evidence="1">
    <location>
        <begin position="113"/>
        <end position="132"/>
    </location>
</feature>
<proteinExistence type="predicted"/>
<name>A0A930UZ02_9ACTN</name>
<gene>
    <name evidence="2" type="ORF">ISG29_00615</name>
</gene>
<keyword evidence="1" id="KW-1133">Transmembrane helix</keyword>
<dbReference type="RefSeq" id="WP_194501440.1">
    <property type="nucleotide sequence ID" value="NZ_JADIVZ010000001.1"/>
</dbReference>
<protein>
    <submittedName>
        <fullName evidence="2">Uncharacterized protein</fullName>
    </submittedName>
</protein>
<feature type="transmembrane region" description="Helical" evidence="1">
    <location>
        <begin position="42"/>
        <end position="64"/>
    </location>
</feature>
<evidence type="ECO:0000256" key="1">
    <source>
        <dbReference type="SAM" id="Phobius"/>
    </source>
</evidence>
<evidence type="ECO:0000313" key="3">
    <source>
        <dbReference type="Proteomes" id="UP000656804"/>
    </source>
</evidence>
<dbReference type="EMBL" id="JADIVZ010000001">
    <property type="protein sequence ID" value="MBF4160174.1"/>
    <property type="molecule type" value="Genomic_DNA"/>
</dbReference>
<sequence>MLQTLRMLSMTMMSSLVVIGVAMFFVLAPADGESTIAPTAWLLGIVVLGVAVAALVGALGYRLPPIAPGTDPTRAGRESGQRFQAAMMLRIALCDAVAIVALALAFVVSEGGLSLYLLGAVISLGLMVLHVLPGEGPISRSERALERDGATSYLRERLTAAPPK</sequence>
<dbReference type="Proteomes" id="UP000656804">
    <property type="component" value="Unassembled WGS sequence"/>
</dbReference>
<dbReference type="AlphaFoldDB" id="A0A930UZ02"/>
<accession>A0A930UZ02</accession>
<keyword evidence="1" id="KW-0812">Transmembrane</keyword>
<feature type="transmembrane region" description="Helical" evidence="1">
    <location>
        <begin position="85"/>
        <end position="107"/>
    </location>
</feature>
<evidence type="ECO:0000313" key="2">
    <source>
        <dbReference type="EMBL" id="MBF4160174.1"/>
    </source>
</evidence>
<keyword evidence="1" id="KW-0472">Membrane</keyword>
<reference evidence="2" key="1">
    <citation type="submission" date="2020-11" db="EMBL/GenBank/DDBJ databases">
        <title>Nocardioides sp. CBS4Y-1, whole genome shotgun sequence.</title>
        <authorList>
            <person name="Tuo L."/>
        </authorList>
    </citation>
    <scope>NUCLEOTIDE SEQUENCE</scope>
    <source>
        <strain evidence="2">CBS4Y-1</strain>
    </source>
</reference>
<comment type="caution">
    <text evidence="2">The sequence shown here is derived from an EMBL/GenBank/DDBJ whole genome shotgun (WGS) entry which is preliminary data.</text>
</comment>
<keyword evidence="3" id="KW-1185">Reference proteome</keyword>
<organism evidence="2 3">
    <name type="scientific">Nocardioides acrostichi</name>
    <dbReference type="NCBI Taxonomy" id="2784339"/>
    <lineage>
        <taxon>Bacteria</taxon>
        <taxon>Bacillati</taxon>
        <taxon>Actinomycetota</taxon>
        <taxon>Actinomycetes</taxon>
        <taxon>Propionibacteriales</taxon>
        <taxon>Nocardioidaceae</taxon>
        <taxon>Nocardioides</taxon>
    </lineage>
</organism>